<evidence type="ECO:0000256" key="16">
    <source>
        <dbReference type="ARBA" id="ARBA00023136"/>
    </source>
</evidence>
<accession>A0ABQ7G4Q1</accession>
<feature type="domain" description="RING-type" evidence="20">
    <location>
        <begin position="307"/>
        <end position="345"/>
    </location>
</feature>
<protein>
    <recommendedName>
        <fullName evidence="5">RING-type E3 ubiquitin transferase</fullName>
        <ecNumber evidence="5">2.3.2.27</ecNumber>
    </recommendedName>
</protein>
<evidence type="ECO:0000256" key="8">
    <source>
        <dbReference type="ARBA" id="ARBA00022679"/>
    </source>
</evidence>
<feature type="compositionally biased region" description="Polar residues" evidence="19">
    <location>
        <begin position="105"/>
        <end position="115"/>
    </location>
</feature>
<comment type="pathway">
    <text evidence="3">Protein modification; protein ubiquitination.</text>
</comment>
<dbReference type="InterPro" id="IPR001841">
    <property type="entry name" value="Znf_RING"/>
</dbReference>
<dbReference type="EC" id="2.3.2.27" evidence="5"/>
<comment type="catalytic activity">
    <reaction evidence="1">
        <text>S-ubiquitinyl-[E2 ubiquitin-conjugating enzyme]-L-cysteine + [acceptor protein]-L-lysine = [E2 ubiquitin-conjugating enzyme]-L-cysteine + N(6)-ubiquitinyl-[acceptor protein]-L-lysine.</text>
        <dbReference type="EC" id="2.3.2.27"/>
    </reaction>
</comment>
<keyword evidence="12" id="KW-0833">Ubl conjugation pathway</keyword>
<evidence type="ECO:0000256" key="15">
    <source>
        <dbReference type="ARBA" id="ARBA00022989"/>
    </source>
</evidence>
<keyword evidence="10" id="KW-0479">Metal-binding</keyword>
<evidence type="ECO:0000256" key="9">
    <source>
        <dbReference type="ARBA" id="ARBA00022692"/>
    </source>
</evidence>
<dbReference type="Proteomes" id="UP000815325">
    <property type="component" value="Unassembled WGS sequence"/>
</dbReference>
<keyword evidence="6" id="KW-0813">Transport</keyword>
<reference evidence="21" key="1">
    <citation type="submission" date="2017-08" db="EMBL/GenBank/DDBJ databases">
        <authorList>
            <person name="Polle J.E."/>
            <person name="Barry K."/>
            <person name="Cushman J."/>
            <person name="Schmutz J."/>
            <person name="Tran D."/>
            <person name="Hathwaick L.T."/>
            <person name="Yim W.C."/>
            <person name="Jenkins J."/>
            <person name="Mckie-Krisberg Z.M."/>
            <person name="Prochnik S."/>
            <person name="Lindquist E."/>
            <person name="Dockter R.B."/>
            <person name="Adam C."/>
            <person name="Molina H."/>
            <person name="Bunkerborg J."/>
            <person name="Jin E."/>
            <person name="Buchheim M."/>
            <person name="Magnuson J."/>
        </authorList>
    </citation>
    <scope>NUCLEOTIDE SEQUENCE</scope>
    <source>
        <strain evidence="21">CCAP 19/18</strain>
    </source>
</reference>
<dbReference type="InterPro" id="IPR013083">
    <property type="entry name" value="Znf_RING/FYVE/PHD"/>
</dbReference>
<dbReference type="EMBL" id="MU070140">
    <property type="protein sequence ID" value="KAF5829586.1"/>
    <property type="molecule type" value="Genomic_DNA"/>
</dbReference>
<proteinExistence type="inferred from homology"/>
<comment type="subcellular location">
    <subcellularLocation>
        <location evidence="2">Peroxisome membrane</location>
        <topology evidence="2">Multi-pass membrane protein</topology>
    </subcellularLocation>
</comment>
<evidence type="ECO:0000256" key="3">
    <source>
        <dbReference type="ARBA" id="ARBA00004906"/>
    </source>
</evidence>
<evidence type="ECO:0000259" key="20">
    <source>
        <dbReference type="PROSITE" id="PS50089"/>
    </source>
</evidence>
<keyword evidence="16" id="KW-0472">Membrane</keyword>
<dbReference type="InterPro" id="IPR017907">
    <property type="entry name" value="Znf_RING_CS"/>
</dbReference>
<dbReference type="PANTHER" id="PTHR23350">
    <property type="entry name" value="PEROXISOME ASSEMBLY PROTEIN 10"/>
    <property type="match status" value="1"/>
</dbReference>
<organism evidence="21 22">
    <name type="scientific">Dunaliella salina</name>
    <name type="common">Green alga</name>
    <name type="synonym">Protococcus salinus</name>
    <dbReference type="NCBI Taxonomy" id="3046"/>
    <lineage>
        <taxon>Eukaryota</taxon>
        <taxon>Viridiplantae</taxon>
        <taxon>Chlorophyta</taxon>
        <taxon>core chlorophytes</taxon>
        <taxon>Chlorophyceae</taxon>
        <taxon>CS clade</taxon>
        <taxon>Chlamydomonadales</taxon>
        <taxon>Dunaliellaceae</taxon>
        <taxon>Dunaliella</taxon>
    </lineage>
</organism>
<sequence>MDQAVVLRLPAFGPAFGMFSGGHDRKGLYSCTCQQGQLKQKGDGRLLSRWRRSALVFLQSLGPYLADSVIRQLDAYNTGSSTGTFDEGGAQHDNNALFGEGGAQHGSQTDDSTGSGAMGARQDSDIQDDTGTAGYGWDARGRSWAVLRAWRARQWLASKWGPALAAVSRPLAKYGPRLHLALFYLGGVYYQLPLRLAGVRFASTAQPLQQRTSYWTLGAILMCHLALTAALQLWKLALQASGQLLEGGNSTTGVLPHAKLLEGDELVHGKQGASIQRQGIFDRGNVQSSGSDVMPVQPQIPHSSRQCPLCLSARQYPTSTPCGHVFCWACVAQWCGEKPECPLCRARTKQAQLVPLYHSSLF</sequence>
<keyword evidence="22" id="KW-1185">Reference proteome</keyword>
<dbReference type="Gene3D" id="3.30.40.10">
    <property type="entry name" value="Zinc/RING finger domain, C3HC4 (zinc finger)"/>
    <property type="match status" value="1"/>
</dbReference>
<evidence type="ECO:0000256" key="11">
    <source>
        <dbReference type="ARBA" id="ARBA00022771"/>
    </source>
</evidence>
<keyword evidence="14" id="KW-0653">Protein transport</keyword>
<keyword evidence="13" id="KW-0862">Zinc</keyword>
<evidence type="ECO:0000256" key="2">
    <source>
        <dbReference type="ARBA" id="ARBA00004585"/>
    </source>
</evidence>
<keyword evidence="8" id="KW-0808">Transferase</keyword>
<evidence type="ECO:0000256" key="4">
    <source>
        <dbReference type="ARBA" id="ARBA00008704"/>
    </source>
</evidence>
<dbReference type="InterPro" id="IPR006845">
    <property type="entry name" value="Pex_N"/>
</dbReference>
<comment type="caution">
    <text evidence="21">The sequence shown here is derived from an EMBL/GenBank/DDBJ whole genome shotgun (WGS) entry which is preliminary data.</text>
</comment>
<evidence type="ECO:0000256" key="13">
    <source>
        <dbReference type="ARBA" id="ARBA00022833"/>
    </source>
</evidence>
<dbReference type="PROSITE" id="PS00518">
    <property type="entry name" value="ZF_RING_1"/>
    <property type="match status" value="1"/>
</dbReference>
<keyword evidence="15" id="KW-1133">Transmembrane helix</keyword>
<keyword evidence="17" id="KW-0576">Peroxisome</keyword>
<dbReference type="PANTHER" id="PTHR23350:SF0">
    <property type="entry name" value="PEROXISOME BIOGENESIS FACTOR 10"/>
    <property type="match status" value="1"/>
</dbReference>
<comment type="similarity">
    <text evidence="4">Belongs to the pex2/pex10/pex12 family.</text>
</comment>
<dbReference type="CDD" id="cd16527">
    <property type="entry name" value="RING-HC_PEX10"/>
    <property type="match status" value="1"/>
</dbReference>
<keyword evidence="11 18" id="KW-0863">Zinc-finger</keyword>
<evidence type="ECO:0000256" key="5">
    <source>
        <dbReference type="ARBA" id="ARBA00012483"/>
    </source>
</evidence>
<dbReference type="SUPFAM" id="SSF57850">
    <property type="entry name" value="RING/U-box"/>
    <property type="match status" value="1"/>
</dbReference>
<evidence type="ECO:0000256" key="12">
    <source>
        <dbReference type="ARBA" id="ARBA00022786"/>
    </source>
</evidence>
<dbReference type="Pfam" id="PF13639">
    <property type="entry name" value="zf-RING_2"/>
    <property type="match status" value="1"/>
</dbReference>
<evidence type="ECO:0000256" key="7">
    <source>
        <dbReference type="ARBA" id="ARBA00022593"/>
    </source>
</evidence>
<dbReference type="InterPro" id="IPR025654">
    <property type="entry name" value="PEX2/10"/>
</dbReference>
<dbReference type="Pfam" id="PF04757">
    <property type="entry name" value="Pex2_Pex12"/>
    <property type="match status" value="1"/>
</dbReference>
<evidence type="ECO:0000313" key="22">
    <source>
        <dbReference type="Proteomes" id="UP000815325"/>
    </source>
</evidence>
<evidence type="ECO:0000256" key="6">
    <source>
        <dbReference type="ARBA" id="ARBA00022448"/>
    </source>
</evidence>
<evidence type="ECO:0000256" key="17">
    <source>
        <dbReference type="ARBA" id="ARBA00023140"/>
    </source>
</evidence>
<dbReference type="PROSITE" id="PS50089">
    <property type="entry name" value="ZF_RING_2"/>
    <property type="match status" value="1"/>
</dbReference>
<dbReference type="SMART" id="SM00184">
    <property type="entry name" value="RING"/>
    <property type="match status" value="1"/>
</dbReference>
<keyword evidence="9" id="KW-0812">Transmembrane</keyword>
<name>A0ABQ7G4Q1_DUNSA</name>
<feature type="region of interest" description="Disordered" evidence="19">
    <location>
        <begin position="82"/>
        <end position="129"/>
    </location>
</feature>
<gene>
    <name evidence="21" type="ORF">DUNSADRAFT_15867</name>
</gene>
<evidence type="ECO:0000256" key="1">
    <source>
        <dbReference type="ARBA" id="ARBA00000900"/>
    </source>
</evidence>
<evidence type="ECO:0000313" key="21">
    <source>
        <dbReference type="EMBL" id="KAF5829586.1"/>
    </source>
</evidence>
<evidence type="ECO:0000256" key="14">
    <source>
        <dbReference type="ARBA" id="ARBA00022927"/>
    </source>
</evidence>
<evidence type="ECO:0000256" key="10">
    <source>
        <dbReference type="ARBA" id="ARBA00022723"/>
    </source>
</evidence>
<evidence type="ECO:0000256" key="19">
    <source>
        <dbReference type="SAM" id="MobiDB-lite"/>
    </source>
</evidence>
<keyword evidence="7" id="KW-0962">Peroxisome biogenesis</keyword>
<evidence type="ECO:0000256" key="18">
    <source>
        <dbReference type="PROSITE-ProRule" id="PRU00175"/>
    </source>
</evidence>